<reference evidence="2" key="1">
    <citation type="journal article" date="2015" name="Genome Announc.">
        <title>Draft Genome Sequence of Bacteroidales Strain TBC1, a Novel Isolate from a Methanogenic Wastewater Treatment System.</title>
        <authorList>
            <person name="Tourlousse D.M."/>
            <person name="Matsuura N."/>
            <person name="Sun L."/>
            <person name="Toyonaga M."/>
            <person name="Kuroda K."/>
            <person name="Ohashi A."/>
            <person name="Cruz R."/>
            <person name="Yamaguchi T."/>
            <person name="Sekiguchi Y."/>
        </authorList>
    </citation>
    <scope>NUCLEOTIDE SEQUENCE [LARGE SCALE GENOMIC DNA]</scope>
    <source>
        <strain evidence="2">TBC1</strain>
    </source>
</reference>
<evidence type="ECO:0000313" key="3">
    <source>
        <dbReference type="Proteomes" id="UP000053091"/>
    </source>
</evidence>
<proteinExistence type="predicted"/>
<evidence type="ECO:0000313" key="2">
    <source>
        <dbReference type="EMBL" id="GAP44904.1"/>
    </source>
</evidence>
<dbReference type="EMBL" id="DF968183">
    <property type="protein sequence ID" value="GAP44904.1"/>
    <property type="molecule type" value="Genomic_DNA"/>
</dbReference>
<sequence>MKRREFILKGVSAGLVTGTSLSIGGLSGMASVLPAQSAYDLVAVRDGEPDVMFDRAIASLGGMTKYVRKGQKVVVKPNIGWDVSPERAGNTNPKLVGRIVKHCLEAGASEVYVFDNTCDAWNLCYKNSGIEKAVKDAGGKIVPGNTENYYKTVQIPKGKRLKEARVHELILNSDVFINVPVLKHHSSASISLAMKNLMGVVWDRRYWHRNDLHQCIADFVTWRKPTLNVIDGYRVMLRNGPRGVSEADVVLMKQLIVSADIVAADAAATLVFGSKPQDIPHIRIANEMKLGTMDLTKLNINRIKI</sequence>
<dbReference type="InterPro" id="IPR007160">
    <property type="entry name" value="DUF362"/>
</dbReference>
<organism evidence="2">
    <name type="scientific">Lentimicrobium saccharophilum</name>
    <dbReference type="NCBI Taxonomy" id="1678841"/>
    <lineage>
        <taxon>Bacteria</taxon>
        <taxon>Pseudomonadati</taxon>
        <taxon>Bacteroidota</taxon>
        <taxon>Bacteroidia</taxon>
        <taxon>Bacteroidales</taxon>
        <taxon>Lentimicrobiaceae</taxon>
        <taxon>Lentimicrobium</taxon>
    </lineage>
</organism>
<dbReference type="STRING" id="1678841.TBC1_12718"/>
<dbReference type="Pfam" id="PF04015">
    <property type="entry name" value="DUF362"/>
    <property type="match status" value="1"/>
</dbReference>
<evidence type="ECO:0000259" key="1">
    <source>
        <dbReference type="Pfam" id="PF04015"/>
    </source>
</evidence>
<dbReference type="RefSeq" id="WP_062045645.1">
    <property type="nucleotide sequence ID" value="NZ_DF968183.1"/>
</dbReference>
<dbReference type="PATRIC" id="fig|1678841.3.peg.3467"/>
<dbReference type="AlphaFoldDB" id="A0A0S7C6W2"/>
<accession>A0A0S7C6W2</accession>
<name>A0A0S7C6W2_9BACT</name>
<gene>
    <name evidence="2" type="ORF">TBC1_12718</name>
</gene>
<dbReference type="OrthoDB" id="9785671at2"/>
<protein>
    <submittedName>
        <fullName evidence="2">Uncharacterized conserved protein, DUF362 family</fullName>
    </submittedName>
</protein>
<keyword evidence="3" id="KW-1185">Reference proteome</keyword>
<dbReference type="Proteomes" id="UP000053091">
    <property type="component" value="Unassembled WGS sequence"/>
</dbReference>
<feature type="domain" description="DUF362" evidence="1">
    <location>
        <begin position="73"/>
        <end position="269"/>
    </location>
</feature>